<dbReference type="PROSITE" id="PS51562">
    <property type="entry name" value="RNA_CAP0_MT"/>
    <property type="match status" value="1"/>
</dbReference>
<dbReference type="PANTHER" id="PTHR12189:SF2">
    <property type="entry name" value="MRNA CAP GUANINE-N7 METHYLTRANSFERASE"/>
    <property type="match status" value="1"/>
</dbReference>
<evidence type="ECO:0000256" key="5">
    <source>
        <dbReference type="ARBA" id="ARBA00022679"/>
    </source>
</evidence>
<dbReference type="InterPro" id="IPR039753">
    <property type="entry name" value="RG7MT1"/>
</dbReference>
<evidence type="ECO:0000256" key="11">
    <source>
        <dbReference type="ARBA" id="ARBA00033387"/>
    </source>
</evidence>
<dbReference type="InterPro" id="IPR029063">
    <property type="entry name" value="SAM-dependent_MTases_sf"/>
</dbReference>
<evidence type="ECO:0000313" key="17">
    <source>
        <dbReference type="EMBL" id="KAJ1965290.1"/>
    </source>
</evidence>
<evidence type="ECO:0000256" key="14">
    <source>
        <dbReference type="PIRSR" id="PIRSR028762-1"/>
    </source>
</evidence>
<evidence type="ECO:0000256" key="2">
    <source>
        <dbReference type="ARBA" id="ARBA00011926"/>
    </source>
</evidence>
<evidence type="ECO:0000313" key="18">
    <source>
        <dbReference type="Proteomes" id="UP001150925"/>
    </source>
</evidence>
<feature type="binding site" evidence="14">
    <location>
        <position position="146"/>
    </location>
    <ligand>
        <name>S-adenosyl-L-methionine</name>
        <dbReference type="ChEBI" id="CHEBI:59789"/>
    </ligand>
</feature>
<evidence type="ECO:0000256" key="9">
    <source>
        <dbReference type="ARBA" id="ARBA00023242"/>
    </source>
</evidence>
<feature type="binding site" evidence="14">
    <location>
        <position position="90"/>
    </location>
    <ligand>
        <name>S-adenosyl-L-methionine</name>
        <dbReference type="ChEBI" id="CHEBI:59789"/>
    </ligand>
</feature>
<organism evidence="17 18">
    <name type="scientific">Dispira parvispora</name>
    <dbReference type="NCBI Taxonomy" id="1520584"/>
    <lineage>
        <taxon>Eukaryota</taxon>
        <taxon>Fungi</taxon>
        <taxon>Fungi incertae sedis</taxon>
        <taxon>Zoopagomycota</taxon>
        <taxon>Kickxellomycotina</taxon>
        <taxon>Dimargaritomycetes</taxon>
        <taxon>Dimargaritales</taxon>
        <taxon>Dimargaritaceae</taxon>
        <taxon>Dispira</taxon>
    </lineage>
</organism>
<dbReference type="SUPFAM" id="SSF53335">
    <property type="entry name" value="S-adenosyl-L-methionine-dependent methyltransferases"/>
    <property type="match status" value="1"/>
</dbReference>
<dbReference type="AlphaFoldDB" id="A0A9W8E3K8"/>
<dbReference type="Proteomes" id="UP001150925">
    <property type="component" value="Unassembled WGS sequence"/>
</dbReference>
<dbReference type="GO" id="GO:0004482">
    <property type="term" value="F:mRNA 5'-cap (guanine-N7-)-methyltransferase activity"/>
    <property type="evidence" value="ECO:0007669"/>
    <property type="project" value="UniProtKB-EC"/>
</dbReference>
<comment type="caution">
    <text evidence="17">The sequence shown here is derived from an EMBL/GenBank/DDBJ whole genome shotgun (WGS) entry which is preliminary data.</text>
</comment>
<feature type="binding site" evidence="14">
    <location>
        <position position="68"/>
    </location>
    <ligand>
        <name>S-adenosyl-L-methionine</name>
        <dbReference type="ChEBI" id="CHEBI:59789"/>
    </ligand>
</feature>
<feature type="binding site" evidence="14">
    <location>
        <position position="119"/>
    </location>
    <ligand>
        <name>S-adenosyl-L-methionine</name>
        <dbReference type="ChEBI" id="CHEBI:59789"/>
    </ligand>
</feature>
<dbReference type="Gene3D" id="3.40.50.150">
    <property type="entry name" value="Vaccinia Virus protein VP39"/>
    <property type="match status" value="1"/>
</dbReference>
<name>A0A9W8E3K8_9FUNG</name>
<feature type="site" description="mRNA cap binding" evidence="15">
    <location>
        <position position="228"/>
    </location>
</feature>
<proteinExistence type="predicted"/>
<dbReference type="PANTHER" id="PTHR12189">
    <property type="entry name" value="MRNA GUANINE-7- METHYLTRANSFERASE"/>
    <property type="match status" value="1"/>
</dbReference>
<feature type="site" description="mRNA cap binding" evidence="15">
    <location>
        <position position="145"/>
    </location>
</feature>
<feature type="binding site" evidence="15">
    <location>
        <begin position="46"/>
        <end position="47"/>
    </location>
    <ligand>
        <name>mRNA</name>
        <dbReference type="ChEBI" id="CHEBI:33699"/>
    </ligand>
</feature>
<feature type="binding site" evidence="14">
    <location>
        <position position="50"/>
    </location>
    <ligand>
        <name>S-adenosyl-L-methionine</name>
        <dbReference type="ChEBI" id="CHEBI:59789"/>
    </ligand>
</feature>
<comment type="subcellular location">
    <subcellularLocation>
        <location evidence="1">Nucleus</location>
    </subcellularLocation>
</comment>
<dbReference type="GO" id="GO:0003723">
    <property type="term" value="F:RNA binding"/>
    <property type="evidence" value="ECO:0007669"/>
    <property type="project" value="UniProtKB-KW"/>
</dbReference>
<sequence length="304" mass="35017">MDPPLPADKDRPTPITHVVASHYNARPELGVDARKQSNVLQLRKFNNWVKSVLINQYTRGGHHALDLGCGKGGDLIKWNQVRIRELVGLDIAKVSIEQARQRYQSLKRANFQATFHAVDCYQESITPYLPSGFMADVVSMQFCMHYAFDCEEHVRTMLQNVSRHLKPGGHFIGTIPNANFLVKRIRSIPDNQFGNSIYRVEFDSKDPFALFGHCYRFTLRDAVDDCPEYLVHFKTFVAMAAEYGLQLLENRPFHEFYAHHMNNPRAVELIHRMQVVSPQHPELSAEEWEVAGLYLAFAFKKRDN</sequence>
<dbReference type="GO" id="GO:0005634">
    <property type="term" value="C:nucleus"/>
    <property type="evidence" value="ECO:0007669"/>
    <property type="project" value="UniProtKB-SubCell"/>
</dbReference>
<dbReference type="InterPro" id="IPR004971">
    <property type="entry name" value="mRNA_G-N7_MeTrfase_dom"/>
</dbReference>
<comment type="catalytic activity">
    <reaction evidence="12">
        <text>a 5'-end (5'-triphosphoguanosine)-ribonucleoside in mRNA + S-adenosyl-L-methionine = a 5'-end (N(7)-methyl 5'-triphosphoguanosine)-ribonucleoside in mRNA + S-adenosyl-L-homocysteine</text>
        <dbReference type="Rhea" id="RHEA:67008"/>
        <dbReference type="Rhea" id="RHEA-COMP:17166"/>
        <dbReference type="Rhea" id="RHEA-COMP:17167"/>
        <dbReference type="ChEBI" id="CHEBI:57856"/>
        <dbReference type="ChEBI" id="CHEBI:59789"/>
        <dbReference type="ChEBI" id="CHEBI:156461"/>
        <dbReference type="ChEBI" id="CHEBI:167617"/>
        <dbReference type="EC" id="2.1.1.56"/>
    </reaction>
</comment>
<feature type="binding site" evidence="14">
    <location>
        <position position="141"/>
    </location>
    <ligand>
        <name>S-adenosyl-L-methionine</name>
        <dbReference type="ChEBI" id="CHEBI:59789"/>
    </ligand>
</feature>
<feature type="site" description="mRNA cap binding" evidence="15">
    <location>
        <position position="77"/>
    </location>
</feature>
<evidence type="ECO:0000256" key="8">
    <source>
        <dbReference type="ARBA" id="ARBA00023042"/>
    </source>
</evidence>
<evidence type="ECO:0000256" key="10">
    <source>
        <dbReference type="ARBA" id="ARBA00032772"/>
    </source>
</evidence>
<dbReference type="OrthoDB" id="10248867at2759"/>
<feature type="domain" description="MRNA cap 0 methyltransferase" evidence="16">
    <location>
        <begin position="37"/>
        <end position="302"/>
    </location>
</feature>
<keyword evidence="3 17" id="KW-0489">Methyltransferase</keyword>
<evidence type="ECO:0000256" key="12">
    <source>
        <dbReference type="ARBA" id="ARBA00044712"/>
    </source>
</evidence>
<feature type="site" description="mRNA cap binding" evidence="15">
    <location>
        <position position="102"/>
    </location>
</feature>
<keyword evidence="18" id="KW-1185">Reference proteome</keyword>
<protein>
    <recommendedName>
        <fullName evidence="13">mRNA cap guanine-N(7) methyltransferase</fullName>
        <ecNumber evidence="2">2.1.1.56</ecNumber>
    </recommendedName>
    <alternativeName>
        <fullName evidence="10">mRNA (guanine-N(7))-methyltransferase</fullName>
    </alternativeName>
    <alternativeName>
        <fullName evidence="11">mRNA cap methyltransferase</fullName>
    </alternativeName>
</protein>
<keyword evidence="8 15" id="KW-0506">mRNA capping</keyword>
<evidence type="ECO:0000256" key="15">
    <source>
        <dbReference type="PIRSR" id="PIRSR028762-2"/>
    </source>
</evidence>
<evidence type="ECO:0000256" key="13">
    <source>
        <dbReference type="ARBA" id="ARBA00049739"/>
    </source>
</evidence>
<reference evidence="17" key="1">
    <citation type="submission" date="2022-07" db="EMBL/GenBank/DDBJ databases">
        <title>Phylogenomic reconstructions and comparative analyses of Kickxellomycotina fungi.</title>
        <authorList>
            <person name="Reynolds N.K."/>
            <person name="Stajich J.E."/>
            <person name="Barry K."/>
            <person name="Grigoriev I.V."/>
            <person name="Crous P."/>
            <person name="Smith M.E."/>
        </authorList>
    </citation>
    <scope>NUCLEOTIDE SEQUENCE</scope>
    <source>
        <strain evidence="17">RSA 1196</strain>
    </source>
</reference>
<evidence type="ECO:0000256" key="6">
    <source>
        <dbReference type="ARBA" id="ARBA00022691"/>
    </source>
</evidence>
<evidence type="ECO:0000259" key="16">
    <source>
        <dbReference type="PROSITE" id="PS51562"/>
    </source>
</evidence>
<evidence type="ECO:0000256" key="1">
    <source>
        <dbReference type="ARBA" id="ARBA00004123"/>
    </source>
</evidence>
<keyword evidence="4" id="KW-0507">mRNA processing</keyword>
<evidence type="ECO:0000256" key="7">
    <source>
        <dbReference type="ARBA" id="ARBA00022884"/>
    </source>
</evidence>
<dbReference type="Pfam" id="PF03291">
    <property type="entry name" value="mRNA_G-N7_MeTrfase"/>
    <property type="match status" value="1"/>
</dbReference>
<evidence type="ECO:0000256" key="4">
    <source>
        <dbReference type="ARBA" id="ARBA00022664"/>
    </source>
</evidence>
<dbReference type="InterPro" id="IPR016899">
    <property type="entry name" value="mRNA_G-N7_MeTrfase_euk"/>
</dbReference>
<keyword evidence="5 17" id="KW-0808">Transferase</keyword>
<evidence type="ECO:0000256" key="3">
    <source>
        <dbReference type="ARBA" id="ARBA00022603"/>
    </source>
</evidence>
<dbReference type="CDD" id="cd02440">
    <property type="entry name" value="AdoMet_MTases"/>
    <property type="match status" value="1"/>
</dbReference>
<dbReference type="EMBL" id="JANBPY010000610">
    <property type="protein sequence ID" value="KAJ1965290.1"/>
    <property type="molecule type" value="Genomic_DNA"/>
</dbReference>
<dbReference type="EC" id="2.1.1.56" evidence="2"/>
<accession>A0A9W8E3K8</accession>
<keyword evidence="7" id="KW-0694">RNA-binding</keyword>
<dbReference type="PIRSF" id="PIRSF028762">
    <property type="entry name" value="ABD1"/>
    <property type="match status" value="1"/>
</dbReference>
<keyword evidence="9" id="KW-0539">Nucleus</keyword>
<feature type="site" description="mRNA cap binding" evidence="15">
    <location>
        <position position="71"/>
    </location>
</feature>
<keyword evidence="6" id="KW-0949">S-adenosyl-L-methionine</keyword>
<gene>
    <name evidence="17" type="primary">ABD1</name>
    <name evidence="17" type="ORF">IWQ62_002700</name>
</gene>
<feature type="site" description="mRNA cap binding" evidence="15">
    <location>
        <position position="294"/>
    </location>
</feature>